<accession>A0A7J8H2J5</accession>
<protein>
    <submittedName>
        <fullName evidence="1">Uncharacterized protein</fullName>
    </submittedName>
</protein>
<keyword evidence="2" id="KW-1185">Reference proteome</keyword>
<name>A0A7J8H2J5_ROUAE</name>
<dbReference type="EMBL" id="JACASE010000005">
    <property type="protein sequence ID" value="KAF6466049.1"/>
    <property type="molecule type" value="Genomic_DNA"/>
</dbReference>
<reference evidence="1 2" key="1">
    <citation type="journal article" date="2020" name="Nature">
        <title>Six reference-quality genomes reveal evolution of bat adaptations.</title>
        <authorList>
            <person name="Jebb D."/>
            <person name="Huang Z."/>
            <person name="Pippel M."/>
            <person name="Hughes G.M."/>
            <person name="Lavrichenko K."/>
            <person name="Devanna P."/>
            <person name="Winkler S."/>
            <person name="Jermiin L.S."/>
            <person name="Skirmuntt E.C."/>
            <person name="Katzourakis A."/>
            <person name="Burkitt-Gray L."/>
            <person name="Ray D.A."/>
            <person name="Sullivan K.A.M."/>
            <person name="Roscito J.G."/>
            <person name="Kirilenko B.M."/>
            <person name="Davalos L.M."/>
            <person name="Corthals A.P."/>
            <person name="Power M.L."/>
            <person name="Jones G."/>
            <person name="Ransome R.D."/>
            <person name="Dechmann D.K.N."/>
            <person name="Locatelli A.G."/>
            <person name="Puechmaille S.J."/>
            <person name="Fedrigo O."/>
            <person name="Jarvis E.D."/>
            <person name="Hiller M."/>
            <person name="Vernes S.C."/>
            <person name="Myers E.W."/>
            <person name="Teeling E.C."/>
        </authorList>
    </citation>
    <scope>NUCLEOTIDE SEQUENCE [LARGE SCALE GENOMIC DNA]</scope>
    <source>
        <strain evidence="1">MRouAeg1</strain>
        <tissue evidence="1">Muscle</tissue>
    </source>
</reference>
<proteinExistence type="predicted"/>
<gene>
    <name evidence="1" type="ORF">HJG63_011376</name>
</gene>
<organism evidence="1 2">
    <name type="scientific">Rousettus aegyptiacus</name>
    <name type="common">Egyptian fruit bat</name>
    <name type="synonym">Pteropus aegyptiacus</name>
    <dbReference type="NCBI Taxonomy" id="9407"/>
    <lineage>
        <taxon>Eukaryota</taxon>
        <taxon>Metazoa</taxon>
        <taxon>Chordata</taxon>
        <taxon>Craniata</taxon>
        <taxon>Vertebrata</taxon>
        <taxon>Euteleostomi</taxon>
        <taxon>Mammalia</taxon>
        <taxon>Eutheria</taxon>
        <taxon>Laurasiatheria</taxon>
        <taxon>Chiroptera</taxon>
        <taxon>Yinpterochiroptera</taxon>
        <taxon>Pteropodoidea</taxon>
        <taxon>Pteropodidae</taxon>
        <taxon>Rousettinae</taxon>
        <taxon>Rousettus</taxon>
    </lineage>
</organism>
<dbReference type="AlphaFoldDB" id="A0A7J8H2J5"/>
<dbReference type="Proteomes" id="UP000593571">
    <property type="component" value="Unassembled WGS sequence"/>
</dbReference>
<evidence type="ECO:0000313" key="2">
    <source>
        <dbReference type="Proteomes" id="UP000593571"/>
    </source>
</evidence>
<comment type="caution">
    <text evidence="1">The sequence shown here is derived from an EMBL/GenBank/DDBJ whole genome shotgun (WGS) entry which is preliminary data.</text>
</comment>
<evidence type="ECO:0000313" key="1">
    <source>
        <dbReference type="EMBL" id="KAF6466049.1"/>
    </source>
</evidence>
<sequence length="130" mass="14429">MRKALWDSSLRDTVEQGVCTHVLGGRGSLRGPTRLGEGRESELVLSTHTDTTPSYFCFSSTPSLCEMRCQPPAVVDGPWCPVLQDPWVQRSYRMPGLGILLLLTSQIFQRPGQRTKNSPLSTVKKTGLMH</sequence>